<name>A0A0D0ELZ0_9FLAO</name>
<protein>
    <recommendedName>
        <fullName evidence="3">CBM-cenC domain-containing protein</fullName>
    </recommendedName>
</protein>
<gene>
    <name evidence="5" type="ORF">B0A73_08850</name>
    <name evidence="4" type="ORF">IW18_08235</name>
</gene>
<dbReference type="InterPro" id="IPR003305">
    <property type="entry name" value="CenC_carb-bd"/>
</dbReference>
<evidence type="ECO:0000313" key="7">
    <source>
        <dbReference type="Proteomes" id="UP000198302"/>
    </source>
</evidence>
<dbReference type="AlphaFoldDB" id="A0A0D0ELZ0"/>
<dbReference type="Pfam" id="PF02018">
    <property type="entry name" value="CBM_4_9"/>
    <property type="match status" value="1"/>
</dbReference>
<feature type="signal peptide" evidence="2">
    <location>
        <begin position="1"/>
        <end position="20"/>
    </location>
</feature>
<dbReference type="Proteomes" id="UP000032061">
    <property type="component" value="Unassembled WGS sequence"/>
</dbReference>
<feature type="domain" description="CBM-cenC" evidence="3">
    <location>
        <begin position="23"/>
        <end position="157"/>
    </location>
</feature>
<keyword evidence="2" id="KW-0732">Signal</keyword>
<accession>A0A0D0ELZ0</accession>
<evidence type="ECO:0000259" key="3">
    <source>
        <dbReference type="Pfam" id="PF02018"/>
    </source>
</evidence>
<evidence type="ECO:0000313" key="4">
    <source>
        <dbReference type="EMBL" id="KIO53290.1"/>
    </source>
</evidence>
<dbReference type="Proteomes" id="UP000198302">
    <property type="component" value="Unassembled WGS sequence"/>
</dbReference>
<sequence>MIMKQFLFFSLLFLNTITNAQINLIKNGGFEREAANWRGGDDISTISPYDKKSGKNSVLINQYVGTDWKGIDQIFLVAKGTYAIEFSIWIKTASIEEQKEAYKAGVMIAEFLDESEKSIVSEPITQIRGTTPWTFYKKAIKTPSGAKKVRIMLALAQTSGSIYFDDVSAIVISEADYLKQNPEN</sequence>
<evidence type="ECO:0000256" key="1">
    <source>
        <dbReference type="ARBA" id="ARBA00022801"/>
    </source>
</evidence>
<dbReference type="SUPFAM" id="SSF49785">
    <property type="entry name" value="Galactose-binding domain-like"/>
    <property type="match status" value="1"/>
</dbReference>
<comment type="caution">
    <text evidence="4">The sequence shown here is derived from an EMBL/GenBank/DDBJ whole genome shotgun (WGS) entry which is preliminary data.</text>
</comment>
<evidence type="ECO:0000313" key="5">
    <source>
        <dbReference type="EMBL" id="OXA87890.1"/>
    </source>
</evidence>
<dbReference type="OrthoDB" id="673539at2"/>
<dbReference type="InterPro" id="IPR008979">
    <property type="entry name" value="Galactose-bd-like_sf"/>
</dbReference>
<evidence type="ECO:0000313" key="6">
    <source>
        <dbReference type="Proteomes" id="UP000032061"/>
    </source>
</evidence>
<proteinExistence type="predicted"/>
<keyword evidence="1" id="KW-0378">Hydrolase</keyword>
<feature type="chain" id="PRO_5002221330" description="CBM-cenC domain-containing protein" evidence="2">
    <location>
        <begin position="21"/>
        <end position="184"/>
    </location>
</feature>
<keyword evidence="7" id="KW-1185">Reference proteome</keyword>
<dbReference type="EMBL" id="JPRK01000007">
    <property type="protein sequence ID" value="KIO53290.1"/>
    <property type="molecule type" value="Genomic_DNA"/>
</dbReference>
<reference evidence="5 7" key="2">
    <citation type="submission" date="2016-11" db="EMBL/GenBank/DDBJ databases">
        <title>Whole genomes of Flavobacteriaceae.</title>
        <authorList>
            <person name="Stine C."/>
            <person name="Li C."/>
            <person name="Tadesse D."/>
        </authorList>
    </citation>
    <scope>NUCLEOTIDE SEQUENCE [LARGE SCALE GENOMIC DNA]</scope>
    <source>
        <strain evidence="5 7">ATCC 51468</strain>
    </source>
</reference>
<dbReference type="EMBL" id="MUGX01000011">
    <property type="protein sequence ID" value="OXA87890.1"/>
    <property type="molecule type" value="Genomic_DNA"/>
</dbReference>
<evidence type="ECO:0000256" key="2">
    <source>
        <dbReference type="SAM" id="SignalP"/>
    </source>
</evidence>
<organism evidence="4 6">
    <name type="scientific">Flavobacterium hibernum</name>
    <dbReference type="NCBI Taxonomy" id="37752"/>
    <lineage>
        <taxon>Bacteria</taxon>
        <taxon>Pseudomonadati</taxon>
        <taxon>Bacteroidota</taxon>
        <taxon>Flavobacteriia</taxon>
        <taxon>Flavobacteriales</taxon>
        <taxon>Flavobacteriaceae</taxon>
        <taxon>Flavobacterium</taxon>
    </lineage>
</organism>
<dbReference type="STRING" id="37752.IW18_08235"/>
<dbReference type="Gene3D" id="2.60.120.260">
    <property type="entry name" value="Galactose-binding domain-like"/>
    <property type="match status" value="1"/>
</dbReference>
<reference evidence="4 6" key="1">
    <citation type="submission" date="2015-01" db="EMBL/GenBank/DDBJ databases">
        <title>Genome of Flavobacterium hibernum DSM 12611.</title>
        <authorList>
            <person name="Stropko S.J."/>
            <person name="Pipes S.E."/>
            <person name="Newman J.D."/>
        </authorList>
    </citation>
    <scope>NUCLEOTIDE SEQUENCE [LARGE SCALE GENOMIC DNA]</scope>
    <source>
        <strain evidence="4 6">DSM 12611</strain>
    </source>
</reference>
<dbReference type="GO" id="GO:0016798">
    <property type="term" value="F:hydrolase activity, acting on glycosyl bonds"/>
    <property type="evidence" value="ECO:0007669"/>
    <property type="project" value="InterPro"/>
</dbReference>